<name>A0ABV6RKG7_9GAMM</name>
<dbReference type="SUPFAM" id="SSF46565">
    <property type="entry name" value="Chaperone J-domain"/>
    <property type="match status" value="1"/>
</dbReference>
<protein>
    <submittedName>
        <fullName evidence="3">J domain-containing protein</fullName>
    </submittedName>
</protein>
<keyword evidence="1" id="KW-0143">Chaperone</keyword>
<reference evidence="3 4" key="1">
    <citation type="submission" date="2024-09" db="EMBL/GenBank/DDBJ databases">
        <authorList>
            <person name="Sun Q."/>
            <person name="Mori K."/>
        </authorList>
    </citation>
    <scope>NUCLEOTIDE SEQUENCE [LARGE SCALE GENOMIC DNA]</scope>
    <source>
        <strain evidence="3 4">KCTC 23076</strain>
    </source>
</reference>
<evidence type="ECO:0000313" key="3">
    <source>
        <dbReference type="EMBL" id="MFC0677481.1"/>
    </source>
</evidence>
<accession>A0ABV6RKG7</accession>
<dbReference type="EMBL" id="JBHLTG010000001">
    <property type="protein sequence ID" value="MFC0677481.1"/>
    <property type="molecule type" value="Genomic_DNA"/>
</dbReference>
<gene>
    <name evidence="3" type="ORF">ACFFGH_06410</name>
</gene>
<feature type="region of interest" description="Disordered" evidence="2">
    <location>
        <begin position="1"/>
        <end position="20"/>
    </location>
</feature>
<evidence type="ECO:0000256" key="1">
    <source>
        <dbReference type="ARBA" id="ARBA00023186"/>
    </source>
</evidence>
<dbReference type="InterPro" id="IPR036869">
    <property type="entry name" value="J_dom_sf"/>
</dbReference>
<keyword evidence="4" id="KW-1185">Reference proteome</keyword>
<evidence type="ECO:0000313" key="4">
    <source>
        <dbReference type="Proteomes" id="UP001589896"/>
    </source>
</evidence>
<dbReference type="RefSeq" id="WP_386666029.1">
    <property type="nucleotide sequence ID" value="NZ_JBHLTG010000001.1"/>
</dbReference>
<dbReference type="Gene3D" id="1.10.287.110">
    <property type="entry name" value="DnaJ domain"/>
    <property type="match status" value="1"/>
</dbReference>
<sequence length="220" mass="24472">MTIPASPLQWPTGWKRTPPAARARARFGKQVMRTSSYTPPGGQPSRYATRGEVTIADGVGRVQAELERMGVSDFDLVISTNLQLRLDGLPRSGQREPDDPGVSVYWRDSRVDGWPMRCMAIDRYDRVADNLAAVAATLEAMRAIERHGGAEILDRAFTGFAALPAPGGTSHWRDLLDPNDPEGSYRRLRAKHHPDRGGDADEFRAVQHAWDAYQQEHAQQ</sequence>
<proteinExistence type="predicted"/>
<dbReference type="Proteomes" id="UP001589896">
    <property type="component" value="Unassembled WGS sequence"/>
</dbReference>
<organism evidence="3 4">
    <name type="scientific">Lysobacter korlensis</name>
    <dbReference type="NCBI Taxonomy" id="553636"/>
    <lineage>
        <taxon>Bacteria</taxon>
        <taxon>Pseudomonadati</taxon>
        <taxon>Pseudomonadota</taxon>
        <taxon>Gammaproteobacteria</taxon>
        <taxon>Lysobacterales</taxon>
        <taxon>Lysobacteraceae</taxon>
        <taxon>Lysobacter</taxon>
    </lineage>
</organism>
<evidence type="ECO:0000256" key="2">
    <source>
        <dbReference type="SAM" id="MobiDB-lite"/>
    </source>
</evidence>
<comment type="caution">
    <text evidence="3">The sequence shown here is derived from an EMBL/GenBank/DDBJ whole genome shotgun (WGS) entry which is preliminary data.</text>
</comment>